<dbReference type="Gene3D" id="3.30.565.10">
    <property type="entry name" value="Histidine kinase-like ATPase, C-terminal domain"/>
    <property type="match status" value="1"/>
</dbReference>
<feature type="coiled-coil region" evidence="1">
    <location>
        <begin position="676"/>
        <end position="703"/>
    </location>
</feature>
<proteinExistence type="predicted"/>
<protein>
    <submittedName>
        <fullName evidence="2">Uncharacterized protein</fullName>
    </submittedName>
</protein>
<gene>
    <name evidence="2" type="ORF">ALQ84_04880</name>
</gene>
<organism evidence="2 3">
    <name type="scientific">Pseudomonas caricapapayae</name>
    <dbReference type="NCBI Taxonomy" id="46678"/>
    <lineage>
        <taxon>Bacteria</taxon>
        <taxon>Pseudomonadati</taxon>
        <taxon>Pseudomonadota</taxon>
        <taxon>Gammaproteobacteria</taxon>
        <taxon>Pseudomonadales</taxon>
        <taxon>Pseudomonadaceae</taxon>
        <taxon>Pseudomonas</taxon>
    </lineage>
</organism>
<dbReference type="Pfam" id="PF13589">
    <property type="entry name" value="HATPase_c_3"/>
    <property type="match status" value="1"/>
</dbReference>
<sequence>MAPASPPDTPAFSNHPSAPLRSRLSAVWRLAVPSFIHMRCTVLLPFELDPEIIQHIIHSQAGSIGKAIIELVMNSVDADATALRLTMTKEGFHCADDGRGFASRNDVLRYFGRFGTPHQEGDATYGRFRLGRGQIMAHAKTRWTSNDWQMTVDTRSMGYNYELDDLEHGTPGCSIEGTWYEPLNDLELMSAVQEIRDLVRYTRISVELNGRLITRDPATEKWDFEDEYAYYRAKEEGAVSIYNQGVLVRHDSSHLWGAGGLIVTKRAIALNVSRSEILRKTCPVWRAIAKVFGPLADKVSGELGGRRKTEARRARSALSLLSGAADVGKIFCYEEVITVLPGKRHITLKDFIDKAFREHNGTYTVVLKGSDIPKGEGIAGQRIIQVLHPQTLDRFGCHSVEDFEDVLERVIANARPAVSHWYRELKVPQCAAFATVKKAYVERTSIVDEKKALDKETRRAWIALRWCLQHYAGACVGAERWNDGTVRYSKDRLDVLLGESNTSEAWTDGKTYLAINRTIVQRLKSDPMKTAAYIFGLVEHEVAHQGDSMACGHDEAFYQRFHDISLRMAPERQRFMHKWLMKYTTSMEMEGKRATGNAWGELHLVRRVGTGRMKRGLSDAIEDDSEDPIVSTPVPEQDMALLSRINAGLIDKGVCPPPPDWSRVIEQAKADQVANSERLRAKREADEAEYERISQALDEATEKAKPEVARILDMPLADIPAGALGYLAHLLATGSDEQEIRSEWECQFGQPDFDDDPYDYFTEEELAEEQARSDQFNQEQLAAEQDDPRRKLAKEYHAMVEPGETWWVLERNAAAAGFWR</sequence>
<evidence type="ECO:0000256" key="1">
    <source>
        <dbReference type="SAM" id="Coils"/>
    </source>
</evidence>
<keyword evidence="1" id="KW-0175">Coiled coil</keyword>
<reference evidence="2 3" key="1">
    <citation type="submission" date="2018-08" db="EMBL/GenBank/DDBJ databases">
        <title>Recombination of ecologically and evolutionarily significant loci maintains genetic cohesion in the Pseudomonas syringae species complex.</title>
        <authorList>
            <person name="Dillon M."/>
            <person name="Thakur S."/>
            <person name="Almeida R.N.D."/>
            <person name="Weir B.S."/>
            <person name="Guttman D.S."/>
        </authorList>
    </citation>
    <scope>NUCLEOTIDE SEQUENCE [LARGE SCALE GENOMIC DNA]</scope>
    <source>
        <strain evidence="2 3">ICMP 4086</strain>
    </source>
</reference>
<dbReference type="EMBL" id="RBOC01000096">
    <property type="protein sequence ID" value="RMM09534.1"/>
    <property type="molecule type" value="Genomic_DNA"/>
</dbReference>
<dbReference type="AlphaFoldDB" id="A0A3M3BA04"/>
<evidence type="ECO:0000313" key="2">
    <source>
        <dbReference type="EMBL" id="RMM09534.1"/>
    </source>
</evidence>
<name>A0A3M3BA04_9PSED</name>
<accession>A0A3M3BA04</accession>
<comment type="caution">
    <text evidence="2">The sequence shown here is derived from an EMBL/GenBank/DDBJ whole genome shotgun (WGS) entry which is preliminary data.</text>
</comment>
<evidence type="ECO:0000313" key="3">
    <source>
        <dbReference type="Proteomes" id="UP000278587"/>
    </source>
</evidence>
<dbReference type="Proteomes" id="UP000278587">
    <property type="component" value="Unassembled WGS sequence"/>
</dbReference>
<dbReference type="InterPro" id="IPR036890">
    <property type="entry name" value="HATPase_C_sf"/>
</dbReference>
<dbReference type="SUPFAM" id="SSF55874">
    <property type="entry name" value="ATPase domain of HSP90 chaperone/DNA topoisomerase II/histidine kinase"/>
    <property type="match status" value="1"/>
</dbReference>
<feature type="non-terminal residue" evidence="2">
    <location>
        <position position="820"/>
    </location>
</feature>